<dbReference type="PRINTS" id="PR00723">
    <property type="entry name" value="SUBTILISIN"/>
</dbReference>
<feature type="chain" id="PRO_5037778322" evidence="7">
    <location>
        <begin position="22"/>
        <end position="546"/>
    </location>
</feature>
<evidence type="ECO:0000256" key="4">
    <source>
        <dbReference type="ARBA" id="ARBA00022825"/>
    </source>
</evidence>
<evidence type="ECO:0000313" key="10">
    <source>
        <dbReference type="Proteomes" id="UP000630149"/>
    </source>
</evidence>
<dbReference type="InterPro" id="IPR023828">
    <property type="entry name" value="Peptidase_S8_Ser-AS"/>
</dbReference>
<evidence type="ECO:0000259" key="8">
    <source>
        <dbReference type="Pfam" id="PF00082"/>
    </source>
</evidence>
<dbReference type="InterPro" id="IPR036852">
    <property type="entry name" value="Peptidase_S8/S53_dom_sf"/>
</dbReference>
<comment type="similarity">
    <text evidence="1 5 6">Belongs to the peptidase S8 family.</text>
</comment>
<dbReference type="PROSITE" id="PS51892">
    <property type="entry name" value="SUBTILASE"/>
    <property type="match status" value="1"/>
</dbReference>
<sequence>MRLTSSILALSLMSLTKLGFANEADTVRVIVKYKNPKAALAVVKKPIRQAATLPITEAQPMAGGAYVLTLDAKPLKKLGIVQAQNATTWAIKRLQQDPNVLYAVEDRKGYFKPLPPLSEDPIAPRLSHEIQWDEFARPGGIMLESAPGKYDGAWSYTTGDSSPSVVVAVLDTGVEDHPSLTDNLLKTSKGKIFGWNFAGNNDDLSDETESYHGTHVSGTIAGYGDTIKGMGEHLKILTVKIPDESGMFYESAVVNAMRWAVGDHIPGVPDNPYPANVLNMSFGVDERPGKEVDHCDEALQEAIFYVRKQGAVLVAAAGNDNRWEHFNAPAVCNGTIKVAATGPEGLRAYYSNFGPSVTLAAPGGDLSSRHQEDGILSTVKPGAGYKGSGFDFYQGTSMASPHVAGVAGLIYAVSNDHISPQRVEQILYATTHEFGESKDPKRSCVGEVPCGHGILDAEYAVKAAYMHYDELLSAPSLKKMDSLTTPSPWILLSNIKTLGPASSFPYVKQDKDGKIYAFSGYQTFQLDENAYQYCEVIGYDGVGCYR</sequence>
<dbReference type="OrthoDB" id="9790784at2"/>
<dbReference type="Pfam" id="PF00082">
    <property type="entry name" value="Peptidase_S8"/>
    <property type="match status" value="1"/>
</dbReference>
<dbReference type="InterPro" id="IPR022398">
    <property type="entry name" value="Peptidase_S8_His-AS"/>
</dbReference>
<evidence type="ECO:0000256" key="3">
    <source>
        <dbReference type="ARBA" id="ARBA00022801"/>
    </source>
</evidence>
<evidence type="ECO:0000256" key="6">
    <source>
        <dbReference type="RuleBase" id="RU003355"/>
    </source>
</evidence>
<dbReference type="RefSeq" id="WP_131776633.1">
    <property type="nucleotide sequence ID" value="NZ_BMOB01000004.1"/>
</dbReference>
<dbReference type="GO" id="GO:0004252">
    <property type="term" value="F:serine-type endopeptidase activity"/>
    <property type="evidence" value="ECO:0007669"/>
    <property type="project" value="UniProtKB-UniRule"/>
</dbReference>
<evidence type="ECO:0000256" key="1">
    <source>
        <dbReference type="ARBA" id="ARBA00011073"/>
    </source>
</evidence>
<feature type="active site" description="Charge relay system" evidence="5">
    <location>
        <position position="212"/>
    </location>
</feature>
<gene>
    <name evidence="9" type="ORF">GCM10007966_10460</name>
</gene>
<feature type="active site" description="Charge relay system" evidence="5">
    <location>
        <position position="397"/>
    </location>
</feature>
<dbReference type="PANTHER" id="PTHR43806">
    <property type="entry name" value="PEPTIDASE S8"/>
    <property type="match status" value="1"/>
</dbReference>
<feature type="signal peptide" evidence="7">
    <location>
        <begin position="1"/>
        <end position="21"/>
    </location>
</feature>
<protein>
    <submittedName>
        <fullName evidence="9">Serine metalloprotease</fullName>
    </submittedName>
</protein>
<keyword evidence="7" id="KW-0732">Signal</keyword>
<dbReference type="Proteomes" id="UP000630149">
    <property type="component" value="Unassembled WGS sequence"/>
</dbReference>
<proteinExistence type="inferred from homology"/>
<evidence type="ECO:0000256" key="2">
    <source>
        <dbReference type="ARBA" id="ARBA00022670"/>
    </source>
</evidence>
<dbReference type="GO" id="GO:0006508">
    <property type="term" value="P:proteolysis"/>
    <property type="evidence" value="ECO:0007669"/>
    <property type="project" value="UniProtKB-KW"/>
</dbReference>
<reference evidence="9" key="1">
    <citation type="journal article" date="2014" name="Int. J. Syst. Evol. Microbiol.">
        <title>Complete genome sequence of Corynebacterium casei LMG S-19264T (=DSM 44701T), isolated from a smear-ripened cheese.</title>
        <authorList>
            <consortium name="US DOE Joint Genome Institute (JGI-PGF)"/>
            <person name="Walter F."/>
            <person name="Albersmeier A."/>
            <person name="Kalinowski J."/>
            <person name="Ruckert C."/>
        </authorList>
    </citation>
    <scope>NUCLEOTIDE SEQUENCE</scope>
    <source>
        <strain evidence="9">JCM 13919</strain>
    </source>
</reference>
<keyword evidence="4 5" id="KW-0720">Serine protease</keyword>
<dbReference type="InterPro" id="IPR015500">
    <property type="entry name" value="Peptidase_S8_subtilisin-rel"/>
</dbReference>
<dbReference type="InterPro" id="IPR023827">
    <property type="entry name" value="Peptidase_S8_Asp-AS"/>
</dbReference>
<dbReference type="SUPFAM" id="SSF52743">
    <property type="entry name" value="Subtilisin-like"/>
    <property type="match status" value="1"/>
</dbReference>
<keyword evidence="10" id="KW-1185">Reference proteome</keyword>
<dbReference type="PANTHER" id="PTHR43806:SF11">
    <property type="entry name" value="CEREVISIN-RELATED"/>
    <property type="match status" value="1"/>
</dbReference>
<feature type="active site" description="Charge relay system" evidence="5">
    <location>
        <position position="171"/>
    </location>
</feature>
<evidence type="ECO:0000256" key="5">
    <source>
        <dbReference type="PROSITE-ProRule" id="PRU01240"/>
    </source>
</evidence>
<reference evidence="9" key="2">
    <citation type="submission" date="2020-09" db="EMBL/GenBank/DDBJ databases">
        <authorList>
            <person name="Sun Q."/>
            <person name="Ohkuma M."/>
        </authorList>
    </citation>
    <scope>NUCLEOTIDE SEQUENCE</scope>
    <source>
        <strain evidence="9">JCM 13919</strain>
    </source>
</reference>
<comment type="caution">
    <text evidence="9">The sequence shown here is derived from an EMBL/GenBank/DDBJ whole genome shotgun (WGS) entry which is preliminary data.</text>
</comment>
<dbReference type="EMBL" id="BMOB01000004">
    <property type="protein sequence ID" value="GGI83753.1"/>
    <property type="molecule type" value="Genomic_DNA"/>
</dbReference>
<keyword evidence="2 5" id="KW-0645">Protease</keyword>
<dbReference type="InterPro" id="IPR050131">
    <property type="entry name" value="Peptidase_S8_subtilisin-like"/>
</dbReference>
<dbReference type="Gene3D" id="3.40.50.200">
    <property type="entry name" value="Peptidase S8/S53 domain"/>
    <property type="match status" value="1"/>
</dbReference>
<keyword evidence="9" id="KW-0482">Metalloprotease</keyword>
<keyword evidence="3 5" id="KW-0378">Hydrolase</keyword>
<accession>A0A917JS60</accession>
<dbReference type="InterPro" id="IPR000209">
    <property type="entry name" value="Peptidase_S8/S53_dom"/>
</dbReference>
<dbReference type="AlphaFoldDB" id="A0A917JS60"/>
<dbReference type="PROSITE" id="PS00137">
    <property type="entry name" value="SUBTILASE_HIS"/>
    <property type="match status" value="1"/>
</dbReference>
<dbReference type="PROSITE" id="PS00138">
    <property type="entry name" value="SUBTILASE_SER"/>
    <property type="match status" value="1"/>
</dbReference>
<evidence type="ECO:0000256" key="7">
    <source>
        <dbReference type="SAM" id="SignalP"/>
    </source>
</evidence>
<dbReference type="PROSITE" id="PS00136">
    <property type="entry name" value="SUBTILASE_ASP"/>
    <property type="match status" value="1"/>
</dbReference>
<name>A0A917JS60_9GAMM</name>
<feature type="domain" description="Peptidase S8/S53" evidence="8">
    <location>
        <begin position="164"/>
        <end position="431"/>
    </location>
</feature>
<organism evidence="9 10">
    <name type="scientific">Legionella impletisoli</name>
    <dbReference type="NCBI Taxonomy" id="343510"/>
    <lineage>
        <taxon>Bacteria</taxon>
        <taxon>Pseudomonadati</taxon>
        <taxon>Pseudomonadota</taxon>
        <taxon>Gammaproteobacteria</taxon>
        <taxon>Legionellales</taxon>
        <taxon>Legionellaceae</taxon>
        <taxon>Legionella</taxon>
    </lineage>
</organism>
<evidence type="ECO:0000313" key="9">
    <source>
        <dbReference type="EMBL" id="GGI83753.1"/>
    </source>
</evidence>
<dbReference type="GO" id="GO:0008237">
    <property type="term" value="F:metallopeptidase activity"/>
    <property type="evidence" value="ECO:0007669"/>
    <property type="project" value="UniProtKB-KW"/>
</dbReference>